<dbReference type="EMBL" id="JACHND010000001">
    <property type="protein sequence ID" value="MBB4700056.1"/>
    <property type="molecule type" value="Genomic_DNA"/>
</dbReference>
<dbReference type="SUPFAM" id="SSF50475">
    <property type="entry name" value="FMN-binding split barrel"/>
    <property type="match status" value="1"/>
</dbReference>
<accession>A0A7W7D6V8</accession>
<evidence type="ECO:0000313" key="3">
    <source>
        <dbReference type="EMBL" id="MBB4700056.1"/>
    </source>
</evidence>
<evidence type="ECO:0000313" key="4">
    <source>
        <dbReference type="Proteomes" id="UP000542210"/>
    </source>
</evidence>
<dbReference type="RefSeq" id="WP_239122943.1">
    <property type="nucleotide sequence ID" value="NZ_BOOV01000009.1"/>
</dbReference>
<dbReference type="PANTHER" id="PTHR35176:SF2">
    <property type="entry name" value="F420H(2)-DEPENDENT REDUCTASE RV1155"/>
    <property type="match status" value="1"/>
</dbReference>
<evidence type="ECO:0000256" key="1">
    <source>
        <dbReference type="ARBA" id="ARBA00023002"/>
    </source>
</evidence>
<evidence type="ECO:0000259" key="2">
    <source>
        <dbReference type="Pfam" id="PF01243"/>
    </source>
</evidence>
<dbReference type="GO" id="GO:0005829">
    <property type="term" value="C:cytosol"/>
    <property type="evidence" value="ECO:0007669"/>
    <property type="project" value="TreeGrafter"/>
</dbReference>
<reference evidence="3 4" key="1">
    <citation type="submission" date="2020-08" db="EMBL/GenBank/DDBJ databases">
        <title>Sequencing the genomes of 1000 actinobacteria strains.</title>
        <authorList>
            <person name="Klenk H.-P."/>
        </authorList>
    </citation>
    <scope>NUCLEOTIDE SEQUENCE [LARGE SCALE GENOMIC DNA]</scope>
    <source>
        <strain evidence="3 4">DSM 45784</strain>
    </source>
</reference>
<dbReference type="InterPro" id="IPR052019">
    <property type="entry name" value="F420H2_bilvrd_red/Heme_oxyg"/>
</dbReference>
<dbReference type="NCBIfam" id="TIGR03668">
    <property type="entry name" value="Rv0121_F420"/>
    <property type="match status" value="1"/>
</dbReference>
<dbReference type="AlphaFoldDB" id="A0A7W7D6V8"/>
<dbReference type="GO" id="GO:0070967">
    <property type="term" value="F:coenzyme F420 binding"/>
    <property type="evidence" value="ECO:0007669"/>
    <property type="project" value="TreeGrafter"/>
</dbReference>
<dbReference type="Proteomes" id="UP000542210">
    <property type="component" value="Unassembled WGS sequence"/>
</dbReference>
<keyword evidence="4" id="KW-1185">Reference proteome</keyword>
<comment type="caution">
    <text evidence="3">The sequence shown here is derived from an EMBL/GenBank/DDBJ whole genome shotgun (WGS) entry which is preliminary data.</text>
</comment>
<feature type="domain" description="Pyridoxamine 5'-phosphate oxidase N-terminal" evidence="2">
    <location>
        <begin position="13"/>
        <end position="140"/>
    </location>
</feature>
<dbReference type="InterPro" id="IPR012349">
    <property type="entry name" value="Split_barrel_FMN-bd"/>
</dbReference>
<dbReference type="GO" id="GO:0016627">
    <property type="term" value="F:oxidoreductase activity, acting on the CH-CH group of donors"/>
    <property type="evidence" value="ECO:0007669"/>
    <property type="project" value="TreeGrafter"/>
</dbReference>
<organism evidence="3 4">
    <name type="scientific">Sphaerisporangium siamense</name>
    <dbReference type="NCBI Taxonomy" id="795645"/>
    <lineage>
        <taxon>Bacteria</taxon>
        <taxon>Bacillati</taxon>
        <taxon>Actinomycetota</taxon>
        <taxon>Actinomycetes</taxon>
        <taxon>Streptosporangiales</taxon>
        <taxon>Streptosporangiaceae</taxon>
        <taxon>Sphaerisporangium</taxon>
    </lineage>
</organism>
<dbReference type="Pfam" id="PF01243">
    <property type="entry name" value="PNPOx_N"/>
    <property type="match status" value="1"/>
</dbReference>
<dbReference type="InterPro" id="IPR019967">
    <property type="entry name" value="F420-dep_enz_PPOX_Rv0121"/>
</dbReference>
<proteinExistence type="predicted"/>
<sequence length="150" mass="16441">MAEEGGPAPDDWARARLADARVARLGTTGDDRAPHLVPITFAVQGGRILTAVDHKPKTTTDLRRIRNIRANPQVCVLVDHYDEDWTRLWWVRADGLATVLRDEDERLPALGALIAKYPQYAERPPAGPVIAIDVVRYAAWSSGQGTAPPG</sequence>
<name>A0A7W7D6V8_9ACTN</name>
<dbReference type="Gene3D" id="2.30.110.10">
    <property type="entry name" value="Electron Transport, Fmn-binding Protein, Chain A"/>
    <property type="match status" value="1"/>
</dbReference>
<protein>
    <submittedName>
        <fullName evidence="3">PPOX class probable F420-dependent enzyme</fullName>
    </submittedName>
</protein>
<dbReference type="PANTHER" id="PTHR35176">
    <property type="entry name" value="HEME OXYGENASE HI_0854-RELATED"/>
    <property type="match status" value="1"/>
</dbReference>
<gene>
    <name evidence="3" type="ORF">BJ982_001600</name>
</gene>
<dbReference type="InterPro" id="IPR011576">
    <property type="entry name" value="Pyridox_Oxase_N"/>
</dbReference>
<keyword evidence="1" id="KW-0560">Oxidoreductase</keyword>